<evidence type="ECO:0000256" key="2">
    <source>
        <dbReference type="ARBA" id="ARBA00004997"/>
    </source>
</evidence>
<evidence type="ECO:0000259" key="15">
    <source>
        <dbReference type="Pfam" id="PF02887"/>
    </source>
</evidence>
<protein>
    <recommendedName>
        <fullName evidence="4 13">Pyruvate kinase</fullName>
        <ecNumber evidence="4 13">2.7.1.40</ecNumber>
    </recommendedName>
</protein>
<dbReference type="EC" id="2.7.1.40" evidence="4 13"/>
<dbReference type="UniPathway" id="UPA00109">
    <property type="reaction ID" value="UER00188"/>
</dbReference>
<evidence type="ECO:0000256" key="11">
    <source>
        <dbReference type="ARBA" id="ARBA00023152"/>
    </source>
</evidence>
<dbReference type="InParanoid" id="A0A1W4XFM4"/>
<evidence type="ECO:0000256" key="5">
    <source>
        <dbReference type="ARBA" id="ARBA00022679"/>
    </source>
</evidence>
<dbReference type="Proteomes" id="UP000192223">
    <property type="component" value="Unplaced"/>
</dbReference>
<dbReference type="Pfam" id="PF00224">
    <property type="entry name" value="PK"/>
    <property type="match status" value="1"/>
</dbReference>
<evidence type="ECO:0000313" key="17">
    <source>
        <dbReference type="RefSeq" id="XP_018334931.1"/>
    </source>
</evidence>
<sequence length="562" mass="62521">MSTNNNEDNNSGDNPCPKLPWMIDFHSKNEKLLNGQWSAAYADNKLEHLCKLSLDSDPLRCRMTKIMCTIGPSCFDMKTMINLMKAGVNIFRIKMSHTTVEFAQELVQNIRTARDKYSQQRGYMYNIAICFDLEGPGFYTGNLEDSTSYQLELREGFHTVLTGNKMFKEFVNEDVIYVSCDLVQEVVKPGDKVYLEHGAIVLEVLEIDRGEVKCIVRQGGYLTSKSTVDIPGIPIMTDTVTEKDVLTLQLAVQLKIDSVVLSEVRNSQVIIDVRTLLADIPGGVGMVLIPKIDFAANIDEFDKILELSDGIYFSRERLRIEITSEKLTIVQKMVIAKCNKAGKPICCASSLLESMITLSRPLKAELTDVANAVMDGADCLVLSRETSIGDSPTSAVKILSGLALEAESAVYAREVFQNLISNYETPVEPEKALAFSAINLSMRCYAAAIIVCTVSGKSARLLSRYRPRCPIIAVTRYANVAQRLNMWRGVLPFLYFKRPICNWKKDLDTRIQVGMTYAKLNGIVRAGDAVVVVKALRLGSGFTNSMQIVYASEFDALPPDKP</sequence>
<evidence type="ECO:0000256" key="12">
    <source>
        <dbReference type="ARBA" id="ARBA00023317"/>
    </source>
</evidence>
<dbReference type="PRINTS" id="PR01050">
    <property type="entry name" value="PYRUVTKNASE"/>
</dbReference>
<dbReference type="GO" id="GO:0004743">
    <property type="term" value="F:pyruvate kinase activity"/>
    <property type="evidence" value="ECO:0007669"/>
    <property type="project" value="UniProtKB-EC"/>
</dbReference>
<evidence type="ECO:0000256" key="13">
    <source>
        <dbReference type="RuleBase" id="RU000504"/>
    </source>
</evidence>
<keyword evidence="8 13" id="KW-0418">Kinase</keyword>
<dbReference type="Pfam" id="PF02887">
    <property type="entry name" value="PK_C"/>
    <property type="match status" value="1"/>
</dbReference>
<evidence type="ECO:0000256" key="8">
    <source>
        <dbReference type="ARBA" id="ARBA00022777"/>
    </source>
</evidence>
<dbReference type="Gene3D" id="2.40.33.10">
    <property type="entry name" value="PK beta-barrel domain-like"/>
    <property type="match status" value="1"/>
</dbReference>
<dbReference type="GeneID" id="108743833"/>
<dbReference type="GO" id="GO:0030955">
    <property type="term" value="F:potassium ion binding"/>
    <property type="evidence" value="ECO:0007669"/>
    <property type="project" value="InterPro"/>
</dbReference>
<keyword evidence="16" id="KW-1185">Reference proteome</keyword>
<dbReference type="OrthoDB" id="108365at2759"/>
<dbReference type="SUPFAM" id="SSF52935">
    <property type="entry name" value="PK C-terminal domain-like"/>
    <property type="match status" value="1"/>
</dbReference>
<keyword evidence="5 13" id="KW-0808">Transferase</keyword>
<feature type="domain" description="Pyruvate kinase C-terminal" evidence="15">
    <location>
        <begin position="432"/>
        <end position="549"/>
    </location>
</feature>
<dbReference type="InterPro" id="IPR001697">
    <property type="entry name" value="Pyr_Knase"/>
</dbReference>
<gene>
    <name evidence="17" type="primary">LOC108743833</name>
</gene>
<dbReference type="GO" id="GO:0005524">
    <property type="term" value="F:ATP binding"/>
    <property type="evidence" value="ECO:0007669"/>
    <property type="project" value="UniProtKB-KW"/>
</dbReference>
<dbReference type="InterPro" id="IPR036918">
    <property type="entry name" value="Pyrv_Knase_C_sf"/>
</dbReference>
<dbReference type="AlphaFoldDB" id="A0A1W4XFM4"/>
<keyword evidence="7" id="KW-0547">Nucleotide-binding</keyword>
<dbReference type="KEGG" id="apln:108743833"/>
<comment type="pathway">
    <text evidence="2 13">Carbohydrate degradation; glycolysis; pyruvate from D-glyceraldehyde 3-phosphate: step 5/5.</text>
</comment>
<dbReference type="GO" id="GO:0000287">
    <property type="term" value="F:magnesium ion binding"/>
    <property type="evidence" value="ECO:0007669"/>
    <property type="project" value="InterPro"/>
</dbReference>
<dbReference type="InterPro" id="IPR015813">
    <property type="entry name" value="Pyrv/PenolPyrv_kinase-like_dom"/>
</dbReference>
<dbReference type="InterPro" id="IPR015793">
    <property type="entry name" value="Pyrv_Knase_brl"/>
</dbReference>
<accession>A0A1W4XFM4</accession>
<organism evidence="16 17">
    <name type="scientific">Agrilus planipennis</name>
    <name type="common">Emerald ash borer</name>
    <name type="synonym">Agrilus marcopoli</name>
    <dbReference type="NCBI Taxonomy" id="224129"/>
    <lineage>
        <taxon>Eukaryota</taxon>
        <taxon>Metazoa</taxon>
        <taxon>Ecdysozoa</taxon>
        <taxon>Arthropoda</taxon>
        <taxon>Hexapoda</taxon>
        <taxon>Insecta</taxon>
        <taxon>Pterygota</taxon>
        <taxon>Neoptera</taxon>
        <taxon>Endopterygota</taxon>
        <taxon>Coleoptera</taxon>
        <taxon>Polyphaga</taxon>
        <taxon>Elateriformia</taxon>
        <taxon>Buprestoidea</taxon>
        <taxon>Buprestidae</taxon>
        <taxon>Agrilinae</taxon>
        <taxon>Agrilus</taxon>
    </lineage>
</organism>
<dbReference type="InterPro" id="IPR015806">
    <property type="entry name" value="Pyrv_Knase_insert_dom_sf"/>
</dbReference>
<dbReference type="Gene3D" id="3.40.1380.20">
    <property type="entry name" value="Pyruvate kinase, C-terminal domain"/>
    <property type="match status" value="1"/>
</dbReference>
<evidence type="ECO:0000256" key="3">
    <source>
        <dbReference type="ARBA" id="ARBA00008663"/>
    </source>
</evidence>
<keyword evidence="12" id="KW-0670">Pyruvate</keyword>
<evidence type="ECO:0000259" key="14">
    <source>
        <dbReference type="Pfam" id="PF00224"/>
    </source>
</evidence>
<evidence type="ECO:0000256" key="4">
    <source>
        <dbReference type="ARBA" id="ARBA00012142"/>
    </source>
</evidence>
<comment type="cofactor">
    <cofactor evidence="1">
        <name>K(+)</name>
        <dbReference type="ChEBI" id="CHEBI:29103"/>
    </cofactor>
</comment>
<evidence type="ECO:0000313" key="16">
    <source>
        <dbReference type="Proteomes" id="UP000192223"/>
    </source>
</evidence>
<evidence type="ECO:0000256" key="10">
    <source>
        <dbReference type="ARBA" id="ARBA00022842"/>
    </source>
</evidence>
<comment type="similarity">
    <text evidence="3 13">Belongs to the pyruvate kinase family.</text>
</comment>
<dbReference type="Gene3D" id="3.20.20.60">
    <property type="entry name" value="Phosphoenolpyruvate-binding domains"/>
    <property type="match status" value="1"/>
</dbReference>
<name>A0A1W4XFM4_AGRPL</name>
<dbReference type="GO" id="GO:0016301">
    <property type="term" value="F:kinase activity"/>
    <property type="evidence" value="ECO:0007669"/>
    <property type="project" value="UniProtKB-KW"/>
</dbReference>
<dbReference type="InterPro" id="IPR040442">
    <property type="entry name" value="Pyrv_kinase-like_dom_sf"/>
</dbReference>
<keyword evidence="10 13" id="KW-0460">Magnesium</keyword>
<keyword evidence="11 13" id="KW-0324">Glycolysis</keyword>
<reference evidence="17" key="1">
    <citation type="submission" date="2025-08" db="UniProtKB">
        <authorList>
            <consortium name="RefSeq"/>
        </authorList>
    </citation>
    <scope>IDENTIFICATION</scope>
    <source>
        <tissue evidence="17">Entire body</tissue>
    </source>
</reference>
<dbReference type="InterPro" id="IPR015795">
    <property type="entry name" value="Pyrv_Knase_C"/>
</dbReference>
<evidence type="ECO:0000256" key="6">
    <source>
        <dbReference type="ARBA" id="ARBA00022723"/>
    </source>
</evidence>
<evidence type="ECO:0000256" key="1">
    <source>
        <dbReference type="ARBA" id="ARBA00001958"/>
    </source>
</evidence>
<evidence type="ECO:0000256" key="7">
    <source>
        <dbReference type="ARBA" id="ARBA00022741"/>
    </source>
</evidence>
<dbReference type="SUPFAM" id="SSF51621">
    <property type="entry name" value="Phosphoenolpyruvate/pyruvate domain"/>
    <property type="match status" value="1"/>
</dbReference>
<comment type="catalytic activity">
    <reaction evidence="13">
        <text>pyruvate + ATP = phosphoenolpyruvate + ADP + H(+)</text>
        <dbReference type="Rhea" id="RHEA:18157"/>
        <dbReference type="ChEBI" id="CHEBI:15361"/>
        <dbReference type="ChEBI" id="CHEBI:15378"/>
        <dbReference type="ChEBI" id="CHEBI:30616"/>
        <dbReference type="ChEBI" id="CHEBI:58702"/>
        <dbReference type="ChEBI" id="CHEBI:456216"/>
        <dbReference type="EC" id="2.7.1.40"/>
    </reaction>
</comment>
<dbReference type="SUPFAM" id="SSF50800">
    <property type="entry name" value="PK beta-barrel domain-like"/>
    <property type="match status" value="1"/>
</dbReference>
<dbReference type="RefSeq" id="XP_018334931.1">
    <property type="nucleotide sequence ID" value="XM_018479429.1"/>
</dbReference>
<feature type="domain" description="Pyruvate kinase barrel" evidence="14">
    <location>
        <begin position="62"/>
        <end position="396"/>
    </location>
</feature>
<evidence type="ECO:0000256" key="9">
    <source>
        <dbReference type="ARBA" id="ARBA00022840"/>
    </source>
</evidence>
<keyword evidence="9" id="KW-0067">ATP-binding</keyword>
<dbReference type="STRING" id="224129.A0A1W4XFM4"/>
<dbReference type="NCBIfam" id="TIGR01064">
    <property type="entry name" value="pyruv_kin"/>
    <property type="match status" value="1"/>
</dbReference>
<dbReference type="InterPro" id="IPR011037">
    <property type="entry name" value="Pyrv_Knase-like_insert_dom_sf"/>
</dbReference>
<proteinExistence type="inferred from homology"/>
<keyword evidence="6" id="KW-0479">Metal-binding</keyword>
<dbReference type="PANTHER" id="PTHR11817">
    <property type="entry name" value="PYRUVATE KINASE"/>
    <property type="match status" value="1"/>
</dbReference>